<evidence type="ECO:0000256" key="1">
    <source>
        <dbReference type="SAM" id="Coils"/>
    </source>
</evidence>
<comment type="caution">
    <text evidence="2">The sequence shown here is derived from an EMBL/GenBank/DDBJ whole genome shotgun (WGS) entry which is preliminary data.</text>
</comment>
<keyword evidence="3" id="KW-1185">Reference proteome</keyword>
<sequence>MVIEKEKVEEKTTRLRRELQDLRAGFAAKKEDLEANYQKQVDDMFFYCYRCCIKKHDIANNTLNFLSDDEDDEFLGGPVQGDGVCARRQICSRRLSFH</sequence>
<evidence type="ECO:0000313" key="3">
    <source>
        <dbReference type="Proteomes" id="UP001168098"/>
    </source>
</evidence>
<gene>
    <name evidence="2" type="ORF">PVL29_016853</name>
</gene>
<reference evidence="2 3" key="1">
    <citation type="journal article" date="2023" name="BMC Biotechnol.">
        <title>Vitis rotundifolia cv Carlos genome sequencing.</title>
        <authorList>
            <person name="Huff M."/>
            <person name="Hulse-Kemp A."/>
            <person name="Scheffler B."/>
            <person name="Youngblood R."/>
            <person name="Simpson S."/>
            <person name="Babiker E."/>
            <person name="Staton M."/>
        </authorList>
    </citation>
    <scope>NUCLEOTIDE SEQUENCE [LARGE SCALE GENOMIC DNA]</scope>
    <source>
        <tissue evidence="2">Leaf</tissue>
    </source>
</reference>
<dbReference type="AlphaFoldDB" id="A0AA38Z8X1"/>
<protein>
    <submittedName>
        <fullName evidence="2">Uncharacterized protein</fullName>
    </submittedName>
</protein>
<accession>A0AA38Z8X1</accession>
<proteinExistence type="predicted"/>
<feature type="coiled-coil region" evidence="1">
    <location>
        <begin position="5"/>
        <end position="36"/>
    </location>
</feature>
<dbReference type="Proteomes" id="UP001168098">
    <property type="component" value="Unassembled WGS sequence"/>
</dbReference>
<evidence type="ECO:0000313" key="2">
    <source>
        <dbReference type="EMBL" id="KAJ9684588.1"/>
    </source>
</evidence>
<dbReference type="EMBL" id="JARBHA010000013">
    <property type="protein sequence ID" value="KAJ9684588.1"/>
    <property type="molecule type" value="Genomic_DNA"/>
</dbReference>
<keyword evidence="1" id="KW-0175">Coiled coil</keyword>
<name>A0AA38Z8X1_VITRO</name>
<organism evidence="2 3">
    <name type="scientific">Vitis rotundifolia</name>
    <name type="common">Muscadine grape</name>
    <dbReference type="NCBI Taxonomy" id="103349"/>
    <lineage>
        <taxon>Eukaryota</taxon>
        <taxon>Viridiplantae</taxon>
        <taxon>Streptophyta</taxon>
        <taxon>Embryophyta</taxon>
        <taxon>Tracheophyta</taxon>
        <taxon>Spermatophyta</taxon>
        <taxon>Magnoliopsida</taxon>
        <taxon>eudicotyledons</taxon>
        <taxon>Gunneridae</taxon>
        <taxon>Pentapetalae</taxon>
        <taxon>rosids</taxon>
        <taxon>Vitales</taxon>
        <taxon>Vitaceae</taxon>
        <taxon>Viteae</taxon>
        <taxon>Vitis</taxon>
    </lineage>
</organism>